<dbReference type="GeneID" id="25377860"/>
<keyword evidence="2" id="KW-1133">Transmembrane helix</keyword>
<evidence type="ECO:0008006" key="5">
    <source>
        <dbReference type="Google" id="ProtNLM"/>
    </source>
</evidence>
<feature type="region of interest" description="Disordered" evidence="1">
    <location>
        <begin position="588"/>
        <end position="625"/>
    </location>
</feature>
<evidence type="ECO:0000256" key="1">
    <source>
        <dbReference type="SAM" id="MobiDB-lite"/>
    </source>
</evidence>
<reference evidence="3" key="1">
    <citation type="submission" date="2013-10" db="EMBL/GenBank/DDBJ databases">
        <title>Genomic analysis of the causative agents of coccidiosis in chickens.</title>
        <authorList>
            <person name="Reid A.J."/>
            <person name="Blake D."/>
            <person name="Billington K."/>
            <person name="Browne H."/>
            <person name="Dunn M."/>
            <person name="Hung S."/>
            <person name="Kawahara F."/>
            <person name="Miranda-Saavedra D."/>
            <person name="Mourier T."/>
            <person name="Nagra H."/>
            <person name="Otto T.D."/>
            <person name="Rawlings N."/>
            <person name="Sanchez A."/>
            <person name="Sanders M."/>
            <person name="Subramaniam C."/>
            <person name="Tay Y."/>
            <person name="Dear P."/>
            <person name="Doerig C."/>
            <person name="Gruber A."/>
            <person name="Parkinson J."/>
            <person name="Shirley M."/>
            <person name="Wan K.L."/>
            <person name="Berriman M."/>
            <person name="Tomley F."/>
            <person name="Pain A."/>
        </authorList>
    </citation>
    <scope>NUCLEOTIDE SEQUENCE [LARGE SCALE GENOMIC DNA]</scope>
    <source>
        <strain evidence="3">Houghton</strain>
    </source>
</reference>
<evidence type="ECO:0000256" key="2">
    <source>
        <dbReference type="SAM" id="Phobius"/>
    </source>
</evidence>
<keyword evidence="2" id="KW-0472">Membrane</keyword>
<feature type="transmembrane region" description="Helical" evidence="2">
    <location>
        <begin position="55"/>
        <end position="79"/>
    </location>
</feature>
<dbReference type="AlphaFoldDB" id="U6JYR9"/>
<feature type="region of interest" description="Disordered" evidence="1">
    <location>
        <begin position="102"/>
        <end position="144"/>
    </location>
</feature>
<protein>
    <recommendedName>
        <fullName evidence="5">Transmembrane protein</fullName>
    </recommendedName>
</protein>
<feature type="compositionally biased region" description="Gly residues" evidence="1">
    <location>
        <begin position="118"/>
        <end position="127"/>
    </location>
</feature>
<feature type="compositionally biased region" description="Polar residues" evidence="1">
    <location>
        <begin position="714"/>
        <end position="723"/>
    </location>
</feature>
<dbReference type="EMBL" id="HG682664">
    <property type="protein sequence ID" value="CDJ30635.1"/>
    <property type="molecule type" value="Genomic_DNA"/>
</dbReference>
<evidence type="ECO:0000313" key="3">
    <source>
        <dbReference type="EMBL" id="CDJ30635.1"/>
    </source>
</evidence>
<dbReference type="VEuPathDB" id="ToxoDB:EMH_0030350"/>
<evidence type="ECO:0000313" key="4">
    <source>
        <dbReference type="Proteomes" id="UP000030744"/>
    </source>
</evidence>
<feature type="region of interest" description="Disordered" evidence="1">
    <location>
        <begin position="683"/>
        <end position="779"/>
    </location>
</feature>
<feature type="region of interest" description="Disordered" evidence="1">
    <location>
        <begin position="485"/>
        <end position="576"/>
    </location>
</feature>
<name>U6JYR9_9EIME</name>
<reference evidence="3" key="2">
    <citation type="submission" date="2013-10" db="EMBL/GenBank/DDBJ databases">
        <authorList>
            <person name="Aslett M."/>
        </authorList>
    </citation>
    <scope>NUCLEOTIDE SEQUENCE [LARGE SCALE GENOMIC DNA]</scope>
    <source>
        <strain evidence="3">Houghton</strain>
    </source>
</reference>
<gene>
    <name evidence="3" type="ORF">EMH_0030350</name>
</gene>
<keyword evidence="2" id="KW-0812">Transmembrane</keyword>
<feature type="compositionally biased region" description="Polar residues" evidence="1">
    <location>
        <begin position="695"/>
        <end position="706"/>
    </location>
</feature>
<feature type="region of interest" description="Disordered" evidence="1">
    <location>
        <begin position="813"/>
        <end position="861"/>
    </location>
</feature>
<accession>U6JYR9</accession>
<dbReference type="OrthoDB" id="348183at2759"/>
<feature type="compositionally biased region" description="Polar residues" evidence="1">
    <location>
        <begin position="606"/>
        <end position="625"/>
    </location>
</feature>
<dbReference type="RefSeq" id="XP_013353200.1">
    <property type="nucleotide sequence ID" value="XM_013497746.1"/>
</dbReference>
<proteinExistence type="predicted"/>
<organism evidence="3 4">
    <name type="scientific">Eimeria mitis</name>
    <dbReference type="NCBI Taxonomy" id="44415"/>
    <lineage>
        <taxon>Eukaryota</taxon>
        <taxon>Sar</taxon>
        <taxon>Alveolata</taxon>
        <taxon>Apicomplexa</taxon>
        <taxon>Conoidasida</taxon>
        <taxon>Coccidia</taxon>
        <taxon>Eucoccidiorida</taxon>
        <taxon>Eimeriorina</taxon>
        <taxon>Eimeriidae</taxon>
        <taxon>Eimeria</taxon>
    </lineage>
</organism>
<sequence>MTSAGGPYVEDGSPPVGIVDMGIAPNSTQKTIYDYSFSSGCRQYPFKKRFCRPRFVYLLAITLTSLATVYFVVSCFGFIRARPEIVGLSRLLAAAGDRPCQEGTNAGEDNGQAFNDGGFEGASGEGDGAQLQADDDTPPKGTTTQRLQLATATPGLFEMPSQLTAPEERDTAAAAAGFSTDSRHQGHFAVDLQGGPKSQEGQAMYGSEAGGTMEPFFGGPDGGEHDGGVLGVEPERELRGEVLEMWEQRGLPGYVRQEVQNLFVRLVDVASSCRRLLRAVDPATGLRLTHEVVRLLGLDLGAISLIRNDLEPFRSMLGDALVELGLDALQLTGENVGLEEQRTDIGKLIRVMKELKAPRPFTENITGKRYKDATLSILRTAEVVENFCRRVLEGLLRSAGLAEGLGQIEFEQQMRVLKALYRVHSNHIARDGSLRYYIVLIQRQLGESPLLMPHHRTMAIQQVPPLVNLVEEIIEAVRNSGGQLLQPQVDQPHHHGSPRSLLPTTVPRLPSPAQSHELPGRAQQQQGIERGSLPFLAPAGSAALGTPETTANPVSAPYAQRPASPLGHRKPHSSASSLEHFGANLEALQTLPPSPPFSPWGAGAHASSQGLQDTPSQFPQTPTYTSSAAVQSHQAASERFAPFEAQLPAWFVGQRTIPVAASAAHYDLAPFIGRGGYRLQASPSAFSESERGHPLTSTRPQVQDIQRTPAAPPWTTSSKSESPSFDGPKGFEDAGASASEGSRLRAPHAHFSHGDEAASYPGPSPPISDLPGAFSSVEQHQDSLRSEYSLFGQFSQPPWFPFSVAPAGQPLIRASGETRAPKPETAIGQSEDEGSLAGNVPFEHLSLNDGIARGGERSTEK</sequence>
<dbReference type="Proteomes" id="UP000030744">
    <property type="component" value="Unassembled WGS sequence"/>
</dbReference>
<keyword evidence="4" id="KW-1185">Reference proteome</keyword>